<dbReference type="STRING" id="1798374.A2Z33_04545"/>
<dbReference type="SMART" id="SM00560">
    <property type="entry name" value="LamGL"/>
    <property type="match status" value="3"/>
</dbReference>
<protein>
    <recommendedName>
        <fullName evidence="4">LamG-like jellyroll fold domain-containing protein</fullName>
    </recommendedName>
</protein>
<keyword evidence="2" id="KW-1015">Disulfide bond</keyword>
<dbReference type="SUPFAM" id="SSF49899">
    <property type="entry name" value="Concanavalin A-like lectins/glucanases"/>
    <property type="match status" value="5"/>
</dbReference>
<dbReference type="PANTHER" id="PTHR42535:SF2">
    <property type="entry name" value="CHROMOSOME UNDETERMINED SCAFFOLD_146, WHOLE GENOME SHOTGUN SEQUENCE"/>
    <property type="match status" value="1"/>
</dbReference>
<feature type="domain" description="LamG-like jellyroll fold" evidence="4">
    <location>
        <begin position="476"/>
        <end position="620"/>
    </location>
</feature>
<dbReference type="Gene3D" id="2.60.120.200">
    <property type="match status" value="6"/>
</dbReference>
<comment type="caution">
    <text evidence="5">The sequence shown here is derived from an EMBL/GenBank/DDBJ whole genome shotgun (WGS) entry which is preliminary data.</text>
</comment>
<gene>
    <name evidence="5" type="ORF">A2Z33_04545</name>
</gene>
<accession>A0A1F5YNB2</accession>
<feature type="region of interest" description="Disordered" evidence="3">
    <location>
        <begin position="1"/>
        <end position="20"/>
    </location>
</feature>
<sequence>MLVRKYASTEPSPAFGSEASASYGTADKMTLSAWVNADTLDSTQRNIISRGSSPAFDWTLASSATSAGKLFFSSDGHATAGISNATLSTGSWYHVAMTVEGTKTKLFINGNLDRDIDSSGFIPGVGTIAIGAAANGSQGWDGKIDDVRIYDRALSPADISRLYNWASGPVAYYKFDEGKGTANVYDSSGFGNIGTINGGMTENDWVPGRIGTALDFDGSNDNISVADTASLRPDNGDWSLSLWAKPPNSNQTSTFVSKRQNTGDYEQWSLSICGNNGCGVAGQYLVGIFRQSEAVERRAISTSDVADGSWHHYSMIADKSANKIKLFQDGVELVTTLTTDGVWPTVNNADSVKIGHDNGSLYFSGAIDDVKIYNYARTPAQVVEDMNAGHPAPGSPVGSAVLHINFDEGYGDTANNSGNGGTVINGNLAGTGSCPGGNACPVWSNSGKVGKALDFETSGTSDYTAVSDDVSLDITAAMSLEAWFKLETLPSDPYCSPIIHKDADSSGYSPPNYGRLYDIQVCSGLASVQFWDGSTVRQASCTTPIQTDNWYHVVGTFDGTSVKCYMNGKSEGTASFSQTSITTSSRRLFIGAGRIDAGNVEYTDGLVDEVKIYSSALTSDQVYMEYNQGMAAVMGAVSTDASNNASWSGSDAYCPPGQGTACTAPVGEWEFDENTGTTANDTSGNGKTGTLTAGPVWTTGKIGSSVRFDGTDDFIDVGSGPSTVKTVSFWVNPQTSTEYPVDLNGSAYVWINAGAVTAQGFTSPTIYVNGLVNGSVSTGVWNYVVVTTAMGLNASDFDIGRIEGVGYHEGMIDLVRLYDYARTPAQIAWDYNRGSPSVRYKFDDCQGTTAHNAAPTASGDAPGNNASILIGATAGNTSAGSCSSGQGSEAWNDGTTGKRNYSLDFDGADDVATVSAFSPLASAGQTTTNLSWGSWLYPKTSAASKTIMEKVTEFRLTTDGSGKPICDIYTGGAFTTNTAGAGAVALSLSSWNHVLCTYDGINIKVYLNGNQTDSWIQGSSITAASSALHIAQNSSSAQRFEGQLDEMTIFTYPLTIQQVRNLVNGGAVNYGPLQGAPQ</sequence>
<evidence type="ECO:0000256" key="2">
    <source>
        <dbReference type="ARBA" id="ARBA00023157"/>
    </source>
</evidence>
<reference evidence="5 6" key="1">
    <citation type="journal article" date="2016" name="Nat. Commun.">
        <title>Thousands of microbial genomes shed light on interconnected biogeochemical processes in an aquifer system.</title>
        <authorList>
            <person name="Anantharaman K."/>
            <person name="Brown C.T."/>
            <person name="Hug L.A."/>
            <person name="Sharon I."/>
            <person name="Castelle C.J."/>
            <person name="Probst A.J."/>
            <person name="Thomas B.C."/>
            <person name="Singh A."/>
            <person name="Wilkins M.J."/>
            <person name="Karaoz U."/>
            <person name="Brodie E.L."/>
            <person name="Williams K.H."/>
            <person name="Hubbard S.S."/>
            <person name="Banfield J.F."/>
        </authorList>
    </citation>
    <scope>NUCLEOTIDE SEQUENCE [LARGE SCALE GENOMIC DNA]</scope>
</reference>
<feature type="domain" description="LamG-like jellyroll fold" evidence="4">
    <location>
        <begin position="27"/>
        <end position="157"/>
    </location>
</feature>
<evidence type="ECO:0000313" key="5">
    <source>
        <dbReference type="EMBL" id="OGG01584.1"/>
    </source>
</evidence>
<dbReference type="Proteomes" id="UP000178448">
    <property type="component" value="Unassembled WGS sequence"/>
</dbReference>
<dbReference type="InterPro" id="IPR013320">
    <property type="entry name" value="ConA-like_dom_sf"/>
</dbReference>
<evidence type="ECO:0000313" key="6">
    <source>
        <dbReference type="Proteomes" id="UP000178448"/>
    </source>
</evidence>
<proteinExistence type="predicted"/>
<dbReference type="InterPro" id="IPR006558">
    <property type="entry name" value="LamG-like"/>
</dbReference>
<dbReference type="PANTHER" id="PTHR42535">
    <property type="entry name" value="OOKINETE PROTEIN, PUTATIVE-RELATED"/>
    <property type="match status" value="1"/>
</dbReference>
<keyword evidence="1" id="KW-0732">Signal</keyword>
<evidence type="ECO:0000256" key="3">
    <source>
        <dbReference type="SAM" id="MobiDB-lite"/>
    </source>
</evidence>
<evidence type="ECO:0000256" key="1">
    <source>
        <dbReference type="ARBA" id="ARBA00022729"/>
    </source>
</evidence>
<organism evidence="5 6">
    <name type="scientific">Candidatus Gottesmanbacteria bacterium RBG_16_52_11</name>
    <dbReference type="NCBI Taxonomy" id="1798374"/>
    <lineage>
        <taxon>Bacteria</taxon>
        <taxon>Candidatus Gottesmaniibacteriota</taxon>
    </lineage>
</organism>
<dbReference type="EMBL" id="MFJD01000013">
    <property type="protein sequence ID" value="OGG01584.1"/>
    <property type="molecule type" value="Genomic_DNA"/>
</dbReference>
<dbReference type="Pfam" id="PF13385">
    <property type="entry name" value="Laminin_G_3"/>
    <property type="match status" value="4"/>
</dbReference>
<name>A0A1F5YNB2_9BACT</name>
<evidence type="ECO:0000259" key="4">
    <source>
        <dbReference type="SMART" id="SM00560"/>
    </source>
</evidence>
<dbReference type="AlphaFoldDB" id="A0A1F5YNB2"/>
<feature type="domain" description="LamG-like jellyroll fold" evidence="4">
    <location>
        <begin position="236"/>
        <end position="380"/>
    </location>
</feature>